<sequence length="464" mass="51057">MAARLVHAPRRNEGTTRARVPCVLALLTAASLSAPAVGLTHRHSPSVHEDRPNGASGISSTRADPARFVVYSRIFHDSPFAEFWVEWYLELGFTIVLLDTFGHRSLNVSDPSRLRIERVKNRDDDVLRKYAGLAWNTPGVEWVLLVDLDEFLSLNASGIAEFVDDVEARHGRVDVMQFRWVVINNMSPECTAQPLRALVSAARPVLTEVVKSMSRPSSTRVWNTHRPRPRARAGVYRIVTDGMAWTSNGAHSALGLHYLPLAQRPSFDSALIHLQVRSLADHFTKALNSRIGDRAVRCPAPHTPIAALINSSQAIAPDDVLRQLLPLVGVKATKPLVQARVVGPSFQCEHGLSDAAVQARLAALLAHSPRGAAHRSMPYCIVAEERAELARQLDALGVTRDSWGSFAATLHQAYARHMRYVAEHPRGCGMLAPCSRCEGSAWELSSGTDCYKQLSRCLTVRPTP</sequence>
<proteinExistence type="predicted"/>
<reference evidence="1" key="1">
    <citation type="submission" date="2021-05" db="EMBL/GenBank/DDBJ databases">
        <title>The genome of the haptophyte Pavlova lutheri (Diacronema luteri, Pavlovales) - a model for lipid biosynthesis in eukaryotic algae.</title>
        <authorList>
            <person name="Hulatt C.J."/>
            <person name="Posewitz M.C."/>
        </authorList>
    </citation>
    <scope>NUCLEOTIDE SEQUENCE</scope>
    <source>
        <strain evidence="1">NIVA-4/92</strain>
    </source>
</reference>
<comment type="caution">
    <text evidence="1">The sequence shown here is derived from an EMBL/GenBank/DDBJ whole genome shotgun (WGS) entry which is preliminary data.</text>
</comment>
<evidence type="ECO:0000313" key="1">
    <source>
        <dbReference type="EMBL" id="KAG8471030.1"/>
    </source>
</evidence>
<accession>A0A8J5XZU6</accession>
<dbReference type="AlphaFoldDB" id="A0A8J5XZU6"/>
<dbReference type="Proteomes" id="UP000751190">
    <property type="component" value="Unassembled WGS sequence"/>
</dbReference>
<dbReference type="EMBL" id="JAGTXO010000001">
    <property type="protein sequence ID" value="KAG8471030.1"/>
    <property type="molecule type" value="Genomic_DNA"/>
</dbReference>
<evidence type="ECO:0000313" key="2">
    <source>
        <dbReference type="Proteomes" id="UP000751190"/>
    </source>
</evidence>
<protein>
    <submittedName>
        <fullName evidence="1">Uncharacterized protein</fullName>
    </submittedName>
</protein>
<organism evidence="1 2">
    <name type="scientific">Diacronema lutheri</name>
    <name type="common">Unicellular marine alga</name>
    <name type="synonym">Monochrysis lutheri</name>
    <dbReference type="NCBI Taxonomy" id="2081491"/>
    <lineage>
        <taxon>Eukaryota</taxon>
        <taxon>Haptista</taxon>
        <taxon>Haptophyta</taxon>
        <taxon>Pavlovophyceae</taxon>
        <taxon>Pavlovales</taxon>
        <taxon>Pavlovaceae</taxon>
        <taxon>Diacronema</taxon>
    </lineage>
</organism>
<name>A0A8J5XZU6_DIALT</name>
<keyword evidence="2" id="KW-1185">Reference proteome</keyword>
<gene>
    <name evidence="1" type="ORF">KFE25_009451</name>
</gene>